<dbReference type="Pfam" id="PF02698">
    <property type="entry name" value="DUF218"/>
    <property type="match status" value="1"/>
</dbReference>
<evidence type="ECO:0000313" key="5">
    <source>
        <dbReference type="Proteomes" id="UP000232060"/>
    </source>
</evidence>
<evidence type="ECO:0000259" key="3">
    <source>
        <dbReference type="Pfam" id="PF02698"/>
    </source>
</evidence>
<dbReference type="Gene3D" id="3.40.50.620">
    <property type="entry name" value="HUPs"/>
    <property type="match status" value="1"/>
</dbReference>
<feature type="signal peptide" evidence="2">
    <location>
        <begin position="1"/>
        <end position="26"/>
    </location>
</feature>
<dbReference type="EMBL" id="PGCP01000013">
    <property type="protein sequence ID" value="PJC93438.1"/>
    <property type="molecule type" value="Genomic_DNA"/>
</dbReference>
<evidence type="ECO:0000313" key="4">
    <source>
        <dbReference type="EMBL" id="PJC93438.1"/>
    </source>
</evidence>
<protein>
    <submittedName>
        <fullName evidence="4">Transporter</fullName>
    </submittedName>
</protein>
<dbReference type="PANTHER" id="PTHR30336">
    <property type="entry name" value="INNER MEMBRANE PROTEIN, PROBABLE PERMEASE"/>
    <property type="match status" value="1"/>
</dbReference>
<keyword evidence="2" id="KW-0732">Signal</keyword>
<reference evidence="4 5" key="1">
    <citation type="submission" date="2017-11" db="EMBL/GenBank/DDBJ databases">
        <title>Draft genome sequence of environmental isolate Aeromonas lusitania sp. nov. MDC 2473.</title>
        <authorList>
            <person name="Colston S.M."/>
            <person name="Navarro A."/>
            <person name="Martinez-Murcia A.J."/>
            <person name="Graf J."/>
        </authorList>
    </citation>
    <scope>NUCLEOTIDE SEQUENCE [LARGE SCALE GENOMIC DNA]</scope>
    <source>
        <strain evidence="4 5">MDC 2473</strain>
    </source>
</reference>
<dbReference type="AlphaFoldDB" id="A0A2M8HA48"/>
<dbReference type="GO" id="GO:0043164">
    <property type="term" value="P:Gram-negative-bacterium-type cell wall biogenesis"/>
    <property type="evidence" value="ECO:0007669"/>
    <property type="project" value="TreeGrafter"/>
</dbReference>
<feature type="domain" description="DUF218" evidence="3">
    <location>
        <begin position="196"/>
        <end position="312"/>
    </location>
</feature>
<dbReference type="InterPro" id="IPR003848">
    <property type="entry name" value="DUF218"/>
</dbReference>
<dbReference type="Gene3D" id="1.25.40.10">
    <property type="entry name" value="Tetratricopeptide repeat domain"/>
    <property type="match status" value="1"/>
</dbReference>
<accession>A0A2M8HA48</accession>
<feature type="chain" id="PRO_5014902508" evidence="2">
    <location>
        <begin position="27"/>
        <end position="367"/>
    </location>
</feature>
<dbReference type="GO" id="GO:0005886">
    <property type="term" value="C:plasma membrane"/>
    <property type="evidence" value="ECO:0007669"/>
    <property type="project" value="TreeGrafter"/>
</dbReference>
<dbReference type="InterPro" id="IPR019734">
    <property type="entry name" value="TPR_rpt"/>
</dbReference>
<dbReference type="OrthoDB" id="3289889at2"/>
<gene>
    <name evidence="4" type="ORF">CUC44_09380</name>
</gene>
<keyword evidence="5" id="KW-1185">Reference proteome</keyword>
<keyword evidence="1" id="KW-0802">TPR repeat</keyword>
<dbReference type="RefSeq" id="WP_100859700.1">
    <property type="nucleotide sequence ID" value="NZ_PGCP01000013.1"/>
</dbReference>
<evidence type="ECO:0000256" key="1">
    <source>
        <dbReference type="PROSITE-ProRule" id="PRU00339"/>
    </source>
</evidence>
<dbReference type="GO" id="GO:0000270">
    <property type="term" value="P:peptidoglycan metabolic process"/>
    <property type="evidence" value="ECO:0007669"/>
    <property type="project" value="TreeGrafter"/>
</dbReference>
<dbReference type="SUPFAM" id="SSF48452">
    <property type="entry name" value="TPR-like"/>
    <property type="match status" value="1"/>
</dbReference>
<dbReference type="Proteomes" id="UP000232060">
    <property type="component" value="Unassembled WGS sequence"/>
</dbReference>
<dbReference type="PROSITE" id="PS50005">
    <property type="entry name" value="TPR"/>
    <property type="match status" value="1"/>
</dbReference>
<name>A0A2M8HA48_9GAMM</name>
<proteinExistence type="predicted"/>
<dbReference type="InterPro" id="IPR011990">
    <property type="entry name" value="TPR-like_helical_dom_sf"/>
</dbReference>
<evidence type="ECO:0000256" key="2">
    <source>
        <dbReference type="SAM" id="SignalP"/>
    </source>
</evidence>
<dbReference type="CDD" id="cd06259">
    <property type="entry name" value="YdcF-like"/>
    <property type="match status" value="1"/>
</dbReference>
<sequence length="367" mass="40529">MKRTAIALTLASLLALPALIPFAADAAPVRSLQKEQNYDQYISKRQVVDQLLADALHIFKSPARVSDAGFTAKMPSNMEQVTDLLLQAYQLEPYRTDLLISAANAQIYNGNVDRAISLFEQALSTAPDDLDLNTYLATWQRFKGNQAKSDAYFKRVSELNGGRAADLQRIFDTVDRVNATPLKEQQGRGEKKGRRAIVTLGYALNPDGSMNDILLGRLETTRVLAQENPSALIILTGGVPQNRQTEGKLMANWLVKKGVDRSRIIEENYATSTVENALYSGYALARHQIEYATLVSSASHVRRGQILLEIASWQSGPAGIQIDSVAFPDKPLSTLAKVSDGELLGIYRDALRTYGLWSYRSAPLIER</sequence>
<dbReference type="InterPro" id="IPR014729">
    <property type="entry name" value="Rossmann-like_a/b/a_fold"/>
</dbReference>
<comment type="caution">
    <text evidence="4">The sequence shown here is derived from an EMBL/GenBank/DDBJ whole genome shotgun (WGS) entry which is preliminary data.</text>
</comment>
<feature type="repeat" description="TPR" evidence="1">
    <location>
        <begin position="96"/>
        <end position="129"/>
    </location>
</feature>
<dbReference type="InterPro" id="IPR051599">
    <property type="entry name" value="Cell_Envelope_Assoc"/>
</dbReference>
<dbReference type="PANTHER" id="PTHR30336:SF4">
    <property type="entry name" value="ENVELOPE BIOGENESIS FACTOR ELYC"/>
    <property type="match status" value="1"/>
</dbReference>
<organism evidence="4 5">
    <name type="scientific">Aeromonas lusitana</name>
    <dbReference type="NCBI Taxonomy" id="931529"/>
    <lineage>
        <taxon>Bacteria</taxon>
        <taxon>Pseudomonadati</taxon>
        <taxon>Pseudomonadota</taxon>
        <taxon>Gammaproteobacteria</taxon>
        <taxon>Aeromonadales</taxon>
        <taxon>Aeromonadaceae</taxon>
        <taxon>Aeromonas</taxon>
    </lineage>
</organism>